<gene>
    <name evidence="2" type="ORF">GCM10022224_010130</name>
</gene>
<dbReference type="RefSeq" id="WP_344873438.1">
    <property type="nucleotide sequence ID" value="NZ_BAAAZP010000014.1"/>
</dbReference>
<dbReference type="Gene3D" id="3.30.1310.10">
    <property type="entry name" value="Nucleoid-associated protein YbaB-like domain"/>
    <property type="match status" value="1"/>
</dbReference>
<proteinExistence type="predicted"/>
<feature type="compositionally biased region" description="Basic and acidic residues" evidence="1">
    <location>
        <begin position="42"/>
        <end position="52"/>
    </location>
</feature>
<dbReference type="EMBL" id="BAAAZP010000014">
    <property type="protein sequence ID" value="GAA3649373.1"/>
    <property type="molecule type" value="Genomic_DNA"/>
</dbReference>
<evidence type="ECO:0008006" key="4">
    <source>
        <dbReference type="Google" id="ProtNLM"/>
    </source>
</evidence>
<reference evidence="3" key="1">
    <citation type="journal article" date="2019" name="Int. J. Syst. Evol. Microbiol.">
        <title>The Global Catalogue of Microorganisms (GCM) 10K type strain sequencing project: providing services to taxonomists for standard genome sequencing and annotation.</title>
        <authorList>
            <consortium name="The Broad Institute Genomics Platform"/>
            <consortium name="The Broad Institute Genome Sequencing Center for Infectious Disease"/>
            <person name="Wu L."/>
            <person name="Ma J."/>
        </authorList>
    </citation>
    <scope>NUCLEOTIDE SEQUENCE [LARGE SCALE GENOMIC DNA]</scope>
    <source>
        <strain evidence="3">JCM 16904</strain>
    </source>
</reference>
<dbReference type="Proteomes" id="UP001500902">
    <property type="component" value="Unassembled WGS sequence"/>
</dbReference>
<evidence type="ECO:0000313" key="2">
    <source>
        <dbReference type="EMBL" id="GAA3649373.1"/>
    </source>
</evidence>
<dbReference type="SUPFAM" id="SSF82607">
    <property type="entry name" value="YbaB-like"/>
    <property type="match status" value="1"/>
</dbReference>
<dbReference type="InterPro" id="IPR036894">
    <property type="entry name" value="YbaB-like_sf"/>
</dbReference>
<dbReference type="Pfam" id="PF02575">
    <property type="entry name" value="YbaB_DNA_bd"/>
    <property type="match status" value="1"/>
</dbReference>
<sequence>MVVADGRVASCRVNPRALALTPEELAGHVLVAVNEALDDDRDDRAGQDDQDGRPPVIDPLALAGQFREVRDDVAARAAGITVAIEDSAWRLRQEMEVSAAVPRLDLGPAFDRLAGMLEVMGQVAVAADRAAAEASGEGVAAGGLVRVVCRPAPRLDSVTIRPRAMGNAAELGDALMAAVNLALDDLAAEVRERRRAAGADPERIAARIAELREQGVAEMRAFGQAMSDLMGSIKPRE</sequence>
<accession>A0ABP7B4X9</accession>
<organism evidence="2 3">
    <name type="scientific">Nonomuraea antimicrobica</name>
    <dbReference type="NCBI Taxonomy" id="561173"/>
    <lineage>
        <taxon>Bacteria</taxon>
        <taxon>Bacillati</taxon>
        <taxon>Actinomycetota</taxon>
        <taxon>Actinomycetes</taxon>
        <taxon>Streptosporangiales</taxon>
        <taxon>Streptosporangiaceae</taxon>
        <taxon>Nonomuraea</taxon>
    </lineage>
</organism>
<name>A0ABP7B4X9_9ACTN</name>
<evidence type="ECO:0000256" key="1">
    <source>
        <dbReference type="SAM" id="MobiDB-lite"/>
    </source>
</evidence>
<evidence type="ECO:0000313" key="3">
    <source>
        <dbReference type="Proteomes" id="UP001500902"/>
    </source>
</evidence>
<feature type="region of interest" description="Disordered" evidence="1">
    <location>
        <begin position="37"/>
        <end position="56"/>
    </location>
</feature>
<keyword evidence="3" id="KW-1185">Reference proteome</keyword>
<dbReference type="InterPro" id="IPR004401">
    <property type="entry name" value="YbaB/EbfC"/>
</dbReference>
<comment type="caution">
    <text evidence="2">The sequence shown here is derived from an EMBL/GenBank/DDBJ whole genome shotgun (WGS) entry which is preliminary data.</text>
</comment>
<protein>
    <recommendedName>
        <fullName evidence="4">YbaB/EbfC DNA-binding family protein</fullName>
    </recommendedName>
</protein>